<dbReference type="FunFam" id="3.10.250.10:FF:000016">
    <property type="entry name" value="Scavenger receptor cysteine-rich protein type 12"/>
    <property type="match status" value="1"/>
</dbReference>
<dbReference type="InterPro" id="IPR001190">
    <property type="entry name" value="SRCR"/>
</dbReference>
<dbReference type="GO" id="GO:0004720">
    <property type="term" value="F:protein-lysine 6-oxidase activity"/>
    <property type="evidence" value="ECO:0007669"/>
    <property type="project" value="TreeGrafter"/>
</dbReference>
<evidence type="ECO:0000256" key="6">
    <source>
        <dbReference type="ARBA" id="ARBA00023136"/>
    </source>
</evidence>
<evidence type="ECO:0000256" key="8">
    <source>
        <dbReference type="ARBA" id="ARBA00023180"/>
    </source>
</evidence>
<dbReference type="InterPro" id="IPR036772">
    <property type="entry name" value="SRCR-like_dom_sf"/>
</dbReference>
<proteinExistence type="predicted"/>
<feature type="domain" description="SRCR" evidence="10">
    <location>
        <begin position="42"/>
        <end position="147"/>
    </location>
</feature>
<evidence type="ECO:0000313" key="11">
    <source>
        <dbReference type="EMBL" id="KAJ7374475.1"/>
    </source>
</evidence>
<dbReference type="PANTHER" id="PTHR45817:SF8">
    <property type="entry name" value="LYSYL OXIDASE HOMOLOG 1"/>
    <property type="match status" value="1"/>
</dbReference>
<dbReference type="Proteomes" id="UP001163046">
    <property type="component" value="Unassembled WGS sequence"/>
</dbReference>
<sequence length="278" mass="30729">MKYVRCTGKESSLFHCSHKGKEVSCSRRSTAAVICKLDKPNVRLVGSTLPHAGIVQIRDYGRWGSFCDRFWGLTQGHVVCRELGYRRALFTTLGALGDVYEQQSGPILVEEAQCTGHESSISHCDLTYTTRDIDDCDYNHVGGVICESNKEPGLNETAAVRLQGGNSTHMGGVEIQQHDIWHAVCSIGWEKHDADVVCRQLGFPEAVVELGRGQFGSWPEPIWLTSVGCQGNETSLDQCVSAGWELETDCETERYGAGVICKMDNITGGKVYFRVFQK</sequence>
<dbReference type="SMART" id="SM00202">
    <property type="entry name" value="SR"/>
    <property type="match status" value="2"/>
</dbReference>
<protein>
    <submittedName>
        <fullName evidence="11">Deleted in malignant brain tumors 1 protein-like</fullName>
    </submittedName>
</protein>
<dbReference type="GO" id="GO:0005615">
    <property type="term" value="C:extracellular space"/>
    <property type="evidence" value="ECO:0007669"/>
    <property type="project" value="TreeGrafter"/>
</dbReference>
<comment type="caution">
    <text evidence="9">Lacks conserved residue(s) required for the propagation of feature annotation.</text>
</comment>
<dbReference type="InterPro" id="IPR050912">
    <property type="entry name" value="LOX-like_protein"/>
</dbReference>
<name>A0A9X0CSY5_9CNID</name>
<dbReference type="GO" id="GO:0030199">
    <property type="term" value="P:collagen fibril organization"/>
    <property type="evidence" value="ECO:0007669"/>
    <property type="project" value="TreeGrafter"/>
</dbReference>
<evidence type="ECO:0000256" key="7">
    <source>
        <dbReference type="ARBA" id="ARBA00023157"/>
    </source>
</evidence>
<keyword evidence="4" id="KW-0677">Repeat</keyword>
<dbReference type="GO" id="GO:0016020">
    <property type="term" value="C:membrane"/>
    <property type="evidence" value="ECO:0007669"/>
    <property type="project" value="UniProtKB-SubCell"/>
</dbReference>
<evidence type="ECO:0000259" key="10">
    <source>
        <dbReference type="PROSITE" id="PS50287"/>
    </source>
</evidence>
<organism evidence="11 12">
    <name type="scientific">Desmophyllum pertusum</name>
    <dbReference type="NCBI Taxonomy" id="174260"/>
    <lineage>
        <taxon>Eukaryota</taxon>
        <taxon>Metazoa</taxon>
        <taxon>Cnidaria</taxon>
        <taxon>Anthozoa</taxon>
        <taxon>Hexacorallia</taxon>
        <taxon>Scleractinia</taxon>
        <taxon>Caryophylliina</taxon>
        <taxon>Caryophylliidae</taxon>
        <taxon>Desmophyllum</taxon>
    </lineage>
</organism>
<evidence type="ECO:0000256" key="4">
    <source>
        <dbReference type="ARBA" id="ARBA00022737"/>
    </source>
</evidence>
<keyword evidence="2" id="KW-0812">Transmembrane</keyword>
<dbReference type="OrthoDB" id="536948at2759"/>
<dbReference type="SUPFAM" id="SSF56487">
    <property type="entry name" value="SRCR-like"/>
    <property type="match status" value="3"/>
</dbReference>
<feature type="domain" description="SRCR" evidence="10">
    <location>
        <begin position="160"/>
        <end position="262"/>
    </location>
</feature>
<dbReference type="EMBL" id="MU826828">
    <property type="protein sequence ID" value="KAJ7374475.1"/>
    <property type="molecule type" value="Genomic_DNA"/>
</dbReference>
<comment type="caution">
    <text evidence="11">The sequence shown here is derived from an EMBL/GenBank/DDBJ whole genome shotgun (WGS) entry which is preliminary data.</text>
</comment>
<evidence type="ECO:0000256" key="3">
    <source>
        <dbReference type="ARBA" id="ARBA00022729"/>
    </source>
</evidence>
<feature type="disulfide bond" evidence="9">
    <location>
        <begin position="114"/>
        <end position="124"/>
    </location>
</feature>
<feature type="disulfide bond" evidence="9">
    <location>
        <begin position="6"/>
        <end position="16"/>
    </location>
</feature>
<feature type="disulfide bond" evidence="9">
    <location>
        <begin position="229"/>
        <end position="239"/>
    </location>
</feature>
<comment type="subcellular location">
    <subcellularLocation>
        <location evidence="1">Membrane</location>
        <topology evidence="1">Single-pass membrane protein</topology>
    </subcellularLocation>
</comment>
<dbReference type="Gene3D" id="3.10.250.10">
    <property type="entry name" value="SRCR-like domain"/>
    <property type="match status" value="3"/>
</dbReference>
<dbReference type="PANTHER" id="PTHR45817">
    <property type="entry name" value="LYSYL OXIDASE-LIKE-RELATED"/>
    <property type="match status" value="1"/>
</dbReference>
<dbReference type="FunFam" id="3.10.250.10:FF:000001">
    <property type="entry name" value="Lysyl oxidase 4 isoform X1"/>
    <property type="match status" value="1"/>
</dbReference>
<feature type="domain" description="SRCR" evidence="10">
    <location>
        <begin position="1"/>
        <end position="36"/>
    </location>
</feature>
<keyword evidence="6" id="KW-0472">Membrane</keyword>
<evidence type="ECO:0000313" key="12">
    <source>
        <dbReference type="Proteomes" id="UP001163046"/>
    </source>
</evidence>
<keyword evidence="3" id="KW-0732">Signal</keyword>
<keyword evidence="8" id="KW-0325">Glycoprotein</keyword>
<keyword evidence="5" id="KW-1133">Transmembrane helix</keyword>
<accession>A0A9X0CSY5</accession>
<dbReference type="PROSITE" id="PS50287">
    <property type="entry name" value="SRCR_2"/>
    <property type="match status" value="3"/>
</dbReference>
<dbReference type="PRINTS" id="PR00258">
    <property type="entry name" value="SPERACTRCPTR"/>
</dbReference>
<dbReference type="Pfam" id="PF00530">
    <property type="entry name" value="SRCR"/>
    <property type="match status" value="2"/>
</dbReference>
<evidence type="ECO:0000256" key="2">
    <source>
        <dbReference type="ARBA" id="ARBA00022692"/>
    </source>
</evidence>
<evidence type="ECO:0000256" key="5">
    <source>
        <dbReference type="ARBA" id="ARBA00022989"/>
    </source>
</evidence>
<keyword evidence="12" id="KW-1185">Reference proteome</keyword>
<dbReference type="PROSITE" id="PS00420">
    <property type="entry name" value="SRCR_1"/>
    <property type="match status" value="1"/>
</dbReference>
<reference evidence="11" key="1">
    <citation type="submission" date="2023-01" db="EMBL/GenBank/DDBJ databases">
        <title>Genome assembly of the deep-sea coral Lophelia pertusa.</title>
        <authorList>
            <person name="Herrera S."/>
            <person name="Cordes E."/>
        </authorList>
    </citation>
    <scope>NUCLEOTIDE SEQUENCE</scope>
    <source>
        <strain evidence="11">USNM1676648</strain>
        <tissue evidence="11">Polyp</tissue>
    </source>
</reference>
<evidence type="ECO:0000256" key="9">
    <source>
        <dbReference type="PROSITE-ProRule" id="PRU00196"/>
    </source>
</evidence>
<keyword evidence="7 9" id="KW-1015">Disulfide bond</keyword>
<gene>
    <name evidence="11" type="primary">DMBT1_3</name>
    <name evidence="11" type="ORF">OS493_007582</name>
</gene>
<evidence type="ECO:0000256" key="1">
    <source>
        <dbReference type="ARBA" id="ARBA00004167"/>
    </source>
</evidence>
<dbReference type="AlphaFoldDB" id="A0A9X0CSY5"/>